<protein>
    <submittedName>
        <fullName evidence="1">Uncharacterized protein</fullName>
    </submittedName>
</protein>
<evidence type="ECO:0000313" key="2">
    <source>
        <dbReference type="Proteomes" id="UP000184731"/>
    </source>
</evidence>
<dbReference type="OrthoDB" id="5288474at2"/>
<accession>A0A1L4D0P2</accession>
<dbReference type="AlphaFoldDB" id="A0A1L4D0P2"/>
<gene>
    <name evidence="1" type="ORF">AXG55_07570</name>
</gene>
<dbReference type="STRING" id="1915309.AXG55_07570"/>
<proteinExistence type="predicted"/>
<dbReference type="Proteomes" id="UP000184731">
    <property type="component" value="Chromosome"/>
</dbReference>
<dbReference type="RefSeq" id="WP_148697512.1">
    <property type="nucleotide sequence ID" value="NZ_CP017834.1"/>
</dbReference>
<evidence type="ECO:0000313" key="1">
    <source>
        <dbReference type="EMBL" id="APJ03771.1"/>
    </source>
</evidence>
<keyword evidence="2" id="KW-1185">Reference proteome</keyword>
<name>A0A1L4D0P2_9BACT</name>
<dbReference type="EMBL" id="CP017834">
    <property type="protein sequence ID" value="APJ03771.1"/>
    <property type="molecule type" value="Genomic_DNA"/>
</dbReference>
<dbReference type="KEGG" id="saqi:AXG55_07570"/>
<organism evidence="1 2">
    <name type="scientific">Silvanigrella aquatica</name>
    <dbReference type="NCBI Taxonomy" id="1915309"/>
    <lineage>
        <taxon>Bacteria</taxon>
        <taxon>Pseudomonadati</taxon>
        <taxon>Bdellovibrionota</taxon>
        <taxon>Oligoflexia</taxon>
        <taxon>Silvanigrellales</taxon>
        <taxon>Silvanigrellaceae</taxon>
        <taxon>Silvanigrella</taxon>
    </lineage>
</organism>
<reference evidence="1 2" key="1">
    <citation type="submission" date="2016-10" db="EMBL/GenBank/DDBJ databases">
        <title>Silvanigrella aquatica sp. nov., isolated from a freshwater lake located in the Black Forest, Germany, description of Silvanigrellaceae fam. nov., Silvanigrellales ord. nov., reclassification of the order Bdellovibrionales in the class Oligoflexia, reclassification of the families Bacteriovoracaceae and Halobacteriovoraceae in the new order Bacteriovoracales ord. nov., and reclassification of the family Pseudobacteriovoracaceae in the order Oligoflexiales.</title>
        <authorList>
            <person name="Hahn M.W."/>
            <person name="Schmidt J."/>
            <person name="Koll U."/>
            <person name="Rohde M."/>
            <person name="Verbag S."/>
            <person name="Pitt A."/>
            <person name="Nakai R."/>
            <person name="Naganuma T."/>
            <person name="Lang E."/>
        </authorList>
    </citation>
    <scope>NUCLEOTIDE SEQUENCE [LARGE SCALE GENOMIC DNA]</scope>
    <source>
        <strain evidence="1 2">MWH-Nonnen-W8red</strain>
    </source>
</reference>
<sequence length="323" mass="36922">MSSLCFYITEYLGKNIKQPQLDAITTACQEASYDLKTNISNQEILNSVANENDFFILSSGTDFQFFVTNAKEHLKHNFILFPSDKELSLFEKHKEEMKEIRFLIGLLHNQNLKIIIKHILTFYKSSNETYIFNNYNLENVPSFMHVLSNSSERATIQTKVTEFFSEEMQKNNSHLVAGTSSYPKIFGDVVDEFLMNAIWDACPTRNTIDRTQPVALPENERIDLNCLFDGLNLVLTVSDKFGTFQSKGITKYIRHALGFKENEAVKEGTPGAGLGLFMILQKIGILIFEVYQGKITRATIIARGDHSIREVQKKPKTVLFFEK</sequence>